<dbReference type="GO" id="GO:0003964">
    <property type="term" value="F:RNA-directed DNA polymerase activity"/>
    <property type="evidence" value="ECO:0007669"/>
    <property type="project" value="UniProtKB-KW"/>
</dbReference>
<feature type="compositionally biased region" description="Basic and acidic residues" evidence="1">
    <location>
        <begin position="27"/>
        <end position="38"/>
    </location>
</feature>
<organism evidence="2">
    <name type="scientific">Tanacetum cinerariifolium</name>
    <name type="common">Dalmatian daisy</name>
    <name type="synonym">Chrysanthemum cinerariifolium</name>
    <dbReference type="NCBI Taxonomy" id="118510"/>
    <lineage>
        <taxon>Eukaryota</taxon>
        <taxon>Viridiplantae</taxon>
        <taxon>Streptophyta</taxon>
        <taxon>Embryophyta</taxon>
        <taxon>Tracheophyta</taxon>
        <taxon>Spermatophyta</taxon>
        <taxon>Magnoliopsida</taxon>
        <taxon>eudicotyledons</taxon>
        <taxon>Gunneridae</taxon>
        <taxon>Pentapetalae</taxon>
        <taxon>asterids</taxon>
        <taxon>campanulids</taxon>
        <taxon>Asterales</taxon>
        <taxon>Asteraceae</taxon>
        <taxon>Asteroideae</taxon>
        <taxon>Anthemideae</taxon>
        <taxon>Anthemidinae</taxon>
        <taxon>Tanacetum</taxon>
    </lineage>
</organism>
<evidence type="ECO:0000256" key="1">
    <source>
        <dbReference type="SAM" id="MobiDB-lite"/>
    </source>
</evidence>
<gene>
    <name evidence="2" type="ORF">Tci_048835</name>
</gene>
<accession>A0A6L2MU78</accession>
<comment type="caution">
    <text evidence="2">The sequence shown here is derived from an EMBL/GenBank/DDBJ whole genome shotgun (WGS) entry which is preliminary data.</text>
</comment>
<dbReference type="EMBL" id="BKCJ010007358">
    <property type="protein sequence ID" value="GEU76857.1"/>
    <property type="molecule type" value="Genomic_DNA"/>
</dbReference>
<protein>
    <submittedName>
        <fullName evidence="2">Putative reverse transcriptase domain-containing protein</fullName>
    </submittedName>
</protein>
<dbReference type="AlphaFoldDB" id="A0A6L2MU78"/>
<keyword evidence="2" id="KW-0548">Nucleotidyltransferase</keyword>
<name>A0A6L2MU78_TANCI</name>
<evidence type="ECO:0000313" key="2">
    <source>
        <dbReference type="EMBL" id="GEU76857.1"/>
    </source>
</evidence>
<keyword evidence="2" id="KW-0695">RNA-directed DNA polymerase</keyword>
<feature type="compositionally biased region" description="Basic and acidic residues" evidence="1">
    <location>
        <begin position="76"/>
        <end position="90"/>
    </location>
</feature>
<keyword evidence="2" id="KW-0808">Transferase</keyword>
<proteinExistence type="predicted"/>
<feature type="region of interest" description="Disordered" evidence="1">
    <location>
        <begin position="23"/>
        <end position="90"/>
    </location>
</feature>
<sequence length="122" mass="13341">MNGDSHVPTRIVEGILQPVAPTTAEQRLARKNEPKARGCMDCGSDSEAEDGSENGCLDCGSDSEAEDGSDNSMVVDEGKQDFTNPIDRRNFDLEDDQALLKLKDSNDETDVEALQVGDYHFF</sequence>
<reference evidence="2" key="1">
    <citation type="journal article" date="2019" name="Sci. Rep.">
        <title>Draft genome of Tanacetum cinerariifolium, the natural source of mosquito coil.</title>
        <authorList>
            <person name="Yamashiro T."/>
            <person name="Shiraishi A."/>
            <person name="Satake H."/>
            <person name="Nakayama K."/>
        </authorList>
    </citation>
    <scope>NUCLEOTIDE SEQUENCE</scope>
</reference>